<keyword evidence="9" id="KW-1185">Reference proteome</keyword>
<dbReference type="AlphaFoldDB" id="H2B118"/>
<protein>
    <recommendedName>
        <fullName evidence="5">Ataxin-10 homolog</fullName>
    </recommendedName>
    <alternativeName>
        <fullName evidence="6">Copper transport protein 86</fullName>
    </alternativeName>
</protein>
<dbReference type="EMBL" id="HE650830">
    <property type="protein sequence ID" value="CCF60318.1"/>
    <property type="molecule type" value="Genomic_DNA"/>
</dbReference>
<dbReference type="RefSeq" id="XP_003959453.1">
    <property type="nucleotide sequence ID" value="XM_003959404.1"/>
</dbReference>
<gene>
    <name evidence="8" type="primary">KAFR0J02540</name>
    <name evidence="8" type="ORF">KAFR_0J02540</name>
</gene>
<evidence type="ECO:0000256" key="2">
    <source>
        <dbReference type="ARBA" id="ARBA00022618"/>
    </source>
</evidence>
<evidence type="ECO:0000313" key="8">
    <source>
        <dbReference type="EMBL" id="CCF60318.1"/>
    </source>
</evidence>
<organism evidence="8 9">
    <name type="scientific">Kazachstania africana (strain ATCC 22294 / BCRC 22015 / CBS 2517 / CECT 1963 / NBRC 1671 / NRRL Y-8276)</name>
    <name type="common">Yeast</name>
    <name type="synonym">Kluyveromyces africanus</name>
    <dbReference type="NCBI Taxonomy" id="1071382"/>
    <lineage>
        <taxon>Eukaryota</taxon>
        <taxon>Fungi</taxon>
        <taxon>Dikarya</taxon>
        <taxon>Ascomycota</taxon>
        <taxon>Saccharomycotina</taxon>
        <taxon>Saccharomycetes</taxon>
        <taxon>Saccharomycetales</taxon>
        <taxon>Saccharomycetaceae</taxon>
        <taxon>Kazachstania</taxon>
    </lineage>
</organism>
<dbReference type="PANTHER" id="PTHR13255">
    <property type="entry name" value="ATAXIN-10"/>
    <property type="match status" value="1"/>
</dbReference>
<proteinExistence type="inferred from homology"/>
<dbReference type="KEGG" id="kaf:KAFR_0J02540"/>
<dbReference type="GO" id="GO:0051301">
    <property type="term" value="P:cell division"/>
    <property type="evidence" value="ECO:0007669"/>
    <property type="project" value="UniProtKB-KW"/>
</dbReference>
<dbReference type="PANTHER" id="PTHR13255:SF0">
    <property type="entry name" value="ATAXIN-10"/>
    <property type="match status" value="1"/>
</dbReference>
<dbReference type="GO" id="GO:0005829">
    <property type="term" value="C:cytosol"/>
    <property type="evidence" value="ECO:0007669"/>
    <property type="project" value="TreeGrafter"/>
</dbReference>
<evidence type="ECO:0000313" key="9">
    <source>
        <dbReference type="Proteomes" id="UP000005220"/>
    </source>
</evidence>
<keyword evidence="3" id="KW-0131">Cell cycle</keyword>
<comment type="similarity">
    <text evidence="1">Belongs to the ataxin-10 family.</text>
</comment>
<reference evidence="8 9" key="1">
    <citation type="journal article" date="2011" name="Proc. Natl. Acad. Sci. U.S.A.">
        <title>Evolutionary erosion of yeast sex chromosomes by mating-type switching accidents.</title>
        <authorList>
            <person name="Gordon J.L."/>
            <person name="Armisen D."/>
            <person name="Proux-Wera E."/>
            <person name="Oheigeartaigh S.S."/>
            <person name="Byrne K.P."/>
            <person name="Wolfe K.H."/>
        </authorList>
    </citation>
    <scope>NUCLEOTIDE SEQUENCE [LARGE SCALE GENOMIC DNA]</scope>
    <source>
        <strain evidence="9">ATCC 22294 / BCRC 22015 / CBS 2517 / CECT 1963 / NBRC 1671 / NRRL Y-8276</strain>
    </source>
</reference>
<dbReference type="OrthoDB" id="379794at2759"/>
<dbReference type="eggNOG" id="KOG2676">
    <property type="taxonomic scope" value="Eukaryota"/>
</dbReference>
<dbReference type="Pfam" id="PF09759">
    <property type="entry name" value="Atx10homo_assoc"/>
    <property type="match status" value="1"/>
</dbReference>
<dbReference type="InterPro" id="IPR019156">
    <property type="entry name" value="Ataxin-10_domain"/>
</dbReference>
<dbReference type="InterPro" id="IPR051374">
    <property type="entry name" value="Ataxin-10/CTR86_families"/>
</dbReference>
<dbReference type="InterPro" id="IPR016024">
    <property type="entry name" value="ARM-type_fold"/>
</dbReference>
<evidence type="ECO:0000256" key="6">
    <source>
        <dbReference type="ARBA" id="ARBA00044805"/>
    </source>
</evidence>
<dbReference type="GeneID" id="13883967"/>
<evidence type="ECO:0000256" key="4">
    <source>
        <dbReference type="ARBA" id="ARBA00044746"/>
    </source>
</evidence>
<dbReference type="FunCoup" id="H2B118">
    <property type="interactions" value="36"/>
</dbReference>
<dbReference type="Proteomes" id="UP000005220">
    <property type="component" value="Chromosome 10"/>
</dbReference>
<sequence length="539" mass="63445">MVNIPEEELALIDRITKVLESCPQSIDLYKSCLESLSPIVVRTAEDETYRKELASSFIIWKQLKTTIDGCIIDRILKLGNEDYNFWYLRTVRALLLLMRNLSVNNQEIPQEILLQNSILRLFQIICDCHFSYGDMETSTYVTAISFLHNISKKSVIFDKTIIDSLMIFLQYPINHPKKQHDMLYPFVLYFLNLTENEEFLYYFFRQESKDKILYEFLIKQLLKEHSTISRYIREREDESEQREMSTMDSILLKCFTKICTHESFAPYLLEVEKKDTEEFMYFMEILQLAITSSERWDNFQLTGIMAWLIKLFEAASKDVEEYFKKNEENDEVATILHKKLRIILDMLSVLSQYEHVQKFLLHYKGLEILINMLKLFQDNLLRVNFNKDKFGSVKDVRTTDALGTKVNDVDKLETRVDYDNFKIKPTNFPECKLLIIEILSNLTFKNTEVQDKMRTLHGLELVLSNCVIDDNDPFIKERSIICIKFLLENNEANQSLVSQLEAKKPVQDDVLEKAGYDVKIEKGGEIKLVPKEQEKDHAE</sequence>
<evidence type="ECO:0000256" key="5">
    <source>
        <dbReference type="ARBA" id="ARBA00044801"/>
    </source>
</evidence>
<accession>H2B118</accession>
<keyword evidence="2" id="KW-0132">Cell division</keyword>
<dbReference type="HOGENOM" id="CLU_043683_0_0_1"/>
<evidence type="ECO:0000259" key="7">
    <source>
        <dbReference type="Pfam" id="PF09759"/>
    </source>
</evidence>
<dbReference type="InParanoid" id="H2B118"/>
<feature type="domain" description="Ataxin-10" evidence="7">
    <location>
        <begin position="431"/>
        <end position="528"/>
    </location>
</feature>
<evidence type="ECO:0000256" key="1">
    <source>
        <dbReference type="ARBA" id="ARBA00008384"/>
    </source>
</evidence>
<name>H2B118_KAZAF</name>
<evidence type="ECO:0000256" key="3">
    <source>
        <dbReference type="ARBA" id="ARBA00023306"/>
    </source>
</evidence>
<dbReference type="SUPFAM" id="SSF48371">
    <property type="entry name" value="ARM repeat"/>
    <property type="match status" value="1"/>
</dbReference>
<comment type="function">
    <text evidence="4">May play a role in the regulation of cytokinesis.</text>
</comment>